<dbReference type="InterPro" id="IPR010071">
    <property type="entry name" value="AA_adenyl_dom"/>
</dbReference>
<dbReference type="InterPro" id="IPR000873">
    <property type="entry name" value="AMP-dep_synth/lig_dom"/>
</dbReference>
<evidence type="ECO:0000313" key="3">
    <source>
        <dbReference type="EMBL" id="CUR34152.1"/>
    </source>
</evidence>
<feature type="domain" description="AMP-binding enzyme C-terminal" evidence="2">
    <location>
        <begin position="448"/>
        <end position="523"/>
    </location>
</feature>
<accession>A0A1J1LNM2</accession>
<dbReference type="PANTHER" id="PTHR45527:SF1">
    <property type="entry name" value="FATTY ACID SYNTHASE"/>
    <property type="match status" value="1"/>
</dbReference>
<dbReference type="PROSITE" id="PS00455">
    <property type="entry name" value="AMP_BINDING"/>
    <property type="match status" value="1"/>
</dbReference>
<protein>
    <submittedName>
        <fullName evidence="3">Non ribosomal peptide synthetase, AMP-binding site</fullName>
    </submittedName>
</protein>
<dbReference type="InterPro" id="IPR020459">
    <property type="entry name" value="AMP-binding"/>
</dbReference>
<dbReference type="EMBL" id="CZDF01000171">
    <property type="protein sequence ID" value="CUR34152.1"/>
    <property type="molecule type" value="Genomic_DNA"/>
</dbReference>
<dbReference type="Proteomes" id="UP000184315">
    <property type="component" value="Unassembled WGS sequence"/>
</dbReference>
<dbReference type="GO" id="GO:0044550">
    <property type="term" value="P:secondary metabolite biosynthetic process"/>
    <property type="evidence" value="ECO:0007669"/>
    <property type="project" value="TreeGrafter"/>
</dbReference>
<dbReference type="Pfam" id="PF00501">
    <property type="entry name" value="AMP-binding"/>
    <property type="match status" value="1"/>
</dbReference>
<dbReference type="GO" id="GO:0005737">
    <property type="term" value="C:cytoplasm"/>
    <property type="evidence" value="ECO:0007669"/>
    <property type="project" value="TreeGrafter"/>
</dbReference>
<dbReference type="Gene3D" id="3.30.300.30">
    <property type="match status" value="1"/>
</dbReference>
<dbReference type="PANTHER" id="PTHR45527">
    <property type="entry name" value="NONRIBOSOMAL PEPTIDE SYNTHETASE"/>
    <property type="match status" value="1"/>
</dbReference>
<dbReference type="InterPro" id="IPR020845">
    <property type="entry name" value="AMP-binding_CS"/>
</dbReference>
<dbReference type="GO" id="GO:0043041">
    <property type="term" value="P:amino acid activation for nonribosomal peptide biosynthetic process"/>
    <property type="evidence" value="ECO:0007669"/>
    <property type="project" value="TreeGrafter"/>
</dbReference>
<dbReference type="SUPFAM" id="SSF56801">
    <property type="entry name" value="Acetyl-CoA synthetase-like"/>
    <property type="match status" value="1"/>
</dbReference>
<dbReference type="InterPro" id="IPR042099">
    <property type="entry name" value="ANL_N_sf"/>
</dbReference>
<dbReference type="Gene3D" id="3.40.50.12780">
    <property type="entry name" value="N-terminal domain of ligase-like"/>
    <property type="match status" value="1"/>
</dbReference>
<evidence type="ECO:0000313" key="4">
    <source>
        <dbReference type="Proteomes" id="UP000184315"/>
    </source>
</evidence>
<sequence length="539" mass="60519">MEDSPKPMPYLLQQLLEISAKQYPDREAVIYKNSSITYRELDQVSNQLAHLLISCGISRGDRVGIYVNKSIEAVIAIFGILKAGSVYVPLDPLAPAKRIGFIIDNCQMKALVSTHKKIASLQLPNTSGVQCLVLADDEAQQDTGNLSNVRMVSWQEVLQAPPNPSPPSNLIEDDLAYILYTSGSTGTPKGVMISHRASLTFVNWAYDCFQVQRSDRVSNHAPLHFDLSIFDIFTTIKAGATVILVPPELSVFPRNLAQFIEEQQITIWYSVPSVLRQLIVYGNLHQAQFPHIRTILFAGEVFPVKYLRQLMELLPQANYYNLYGPTETNVCTYYPVKEIPPEEVRTLPIGKACANTEVFAVNEHKEITKPGEVGELYVRSPSLMKGYWGNHDKTQQALTPFPVPGCGWLEKVYRTGDLVKLNSDGNYIYLGRRDNQIKSRGYRIELDEIETTLYAHPAIVEAAVIAIPDEEIGKKIKAIIATQDGNNLKKSDVEYFCAQRLPKYMIPELIEFRSGLPKTPTGKIDKTLLRTEELQENSK</sequence>
<dbReference type="PRINTS" id="PR00154">
    <property type="entry name" value="AMPBINDING"/>
</dbReference>
<dbReference type="FunFam" id="3.40.50.980:FF:000001">
    <property type="entry name" value="Non-ribosomal peptide synthetase"/>
    <property type="match status" value="1"/>
</dbReference>
<gene>
    <name evidence="3" type="ORF">PL9214640159</name>
</gene>
<dbReference type="STRING" id="671072.PL9214640159"/>
<dbReference type="InterPro" id="IPR045851">
    <property type="entry name" value="AMP-bd_C_sf"/>
</dbReference>
<dbReference type="Pfam" id="PF13193">
    <property type="entry name" value="AMP-binding_C"/>
    <property type="match status" value="1"/>
</dbReference>
<feature type="domain" description="AMP-dependent synthetase/ligase" evidence="1">
    <location>
        <begin position="17"/>
        <end position="388"/>
    </location>
</feature>
<organism evidence="3 4">
    <name type="scientific">Planktothrix tepida PCC 9214</name>
    <dbReference type="NCBI Taxonomy" id="671072"/>
    <lineage>
        <taxon>Bacteria</taxon>
        <taxon>Bacillati</taxon>
        <taxon>Cyanobacteriota</taxon>
        <taxon>Cyanophyceae</taxon>
        <taxon>Oscillatoriophycideae</taxon>
        <taxon>Oscillatoriales</taxon>
        <taxon>Microcoleaceae</taxon>
        <taxon>Planktothrix</taxon>
    </lineage>
</organism>
<dbReference type="InterPro" id="IPR025110">
    <property type="entry name" value="AMP-bd_C"/>
</dbReference>
<dbReference type="CDD" id="cd05930">
    <property type="entry name" value="A_NRPS"/>
    <property type="match status" value="1"/>
</dbReference>
<evidence type="ECO:0000259" key="1">
    <source>
        <dbReference type="Pfam" id="PF00501"/>
    </source>
</evidence>
<name>A0A1J1LNM2_9CYAN</name>
<dbReference type="GO" id="GO:0031177">
    <property type="term" value="F:phosphopantetheine binding"/>
    <property type="evidence" value="ECO:0007669"/>
    <property type="project" value="TreeGrafter"/>
</dbReference>
<dbReference type="NCBIfam" id="TIGR01733">
    <property type="entry name" value="AA-adenyl-dom"/>
    <property type="match status" value="1"/>
</dbReference>
<proteinExistence type="predicted"/>
<dbReference type="RefSeq" id="WP_245824320.1">
    <property type="nucleotide sequence ID" value="NZ_LN889812.1"/>
</dbReference>
<dbReference type="AlphaFoldDB" id="A0A1J1LNM2"/>
<evidence type="ECO:0000259" key="2">
    <source>
        <dbReference type="Pfam" id="PF13193"/>
    </source>
</evidence>
<reference evidence="4" key="1">
    <citation type="submission" date="2015-10" db="EMBL/GenBank/DDBJ databases">
        <authorList>
            <person name="Regsiter A."/>
            <person name="william w."/>
        </authorList>
    </citation>
    <scope>NUCLEOTIDE SEQUENCE [LARGE SCALE GENOMIC DNA]</scope>
</reference>
<keyword evidence="4" id="KW-1185">Reference proteome</keyword>